<keyword evidence="16" id="KW-1185">Reference proteome</keyword>
<dbReference type="PROSITE" id="PS50082">
    <property type="entry name" value="WD_REPEATS_2"/>
    <property type="match status" value="1"/>
</dbReference>
<keyword evidence="2 10" id="KW-0853">WD repeat</keyword>
<feature type="repeat" description="WD" evidence="10">
    <location>
        <begin position="2989"/>
        <end position="3023"/>
    </location>
</feature>
<reference evidence="15" key="1">
    <citation type="submission" date="2022-12" db="EMBL/GenBank/DDBJ databases">
        <title>Genome assemblies of Blomia tropicalis.</title>
        <authorList>
            <person name="Cui Y."/>
        </authorList>
    </citation>
    <scope>NUCLEOTIDE SEQUENCE</scope>
    <source>
        <tissue evidence="15">Adult mites</tissue>
    </source>
</reference>
<dbReference type="SMART" id="SM01026">
    <property type="entry name" value="Beach"/>
    <property type="match status" value="1"/>
</dbReference>
<dbReference type="OMA" id="GVCHLIE"/>
<dbReference type="InterPro" id="IPR013083">
    <property type="entry name" value="Znf_RING/FYVE/PHD"/>
</dbReference>
<name>A0A9Q0M2T6_BLOTA</name>
<gene>
    <name evidence="15" type="ORF">RDWZM_008054</name>
</gene>
<evidence type="ECO:0000259" key="12">
    <source>
        <dbReference type="PROSITE" id="PS50178"/>
    </source>
</evidence>
<proteinExistence type="inferred from homology"/>
<dbReference type="SUPFAM" id="SSF56104">
    <property type="entry name" value="SAICAR synthase-like"/>
    <property type="match status" value="1"/>
</dbReference>
<dbReference type="Pfam" id="PF23295">
    <property type="entry name" value="Arm_4"/>
    <property type="match status" value="1"/>
</dbReference>
<dbReference type="PANTHER" id="PTHR46108:SF4">
    <property type="entry name" value="BLUE CHEESE"/>
    <property type="match status" value="1"/>
</dbReference>
<dbReference type="GO" id="GO:0016301">
    <property type="term" value="F:kinase activity"/>
    <property type="evidence" value="ECO:0007669"/>
    <property type="project" value="UniProtKB-KW"/>
</dbReference>
<dbReference type="InterPro" id="IPR000306">
    <property type="entry name" value="Znf_FYVE"/>
</dbReference>
<dbReference type="Gene3D" id="3.30.40.10">
    <property type="entry name" value="Zinc/RING finger domain, C3HC4 (zinc finger)"/>
    <property type="match status" value="1"/>
</dbReference>
<dbReference type="InterPro" id="IPR019775">
    <property type="entry name" value="WD40_repeat_CS"/>
</dbReference>
<dbReference type="Pfam" id="PF14844">
    <property type="entry name" value="PH_BEACH"/>
    <property type="match status" value="1"/>
</dbReference>
<dbReference type="InterPro" id="IPR011993">
    <property type="entry name" value="PH-like_dom_sf"/>
</dbReference>
<dbReference type="InterPro" id="IPR036372">
    <property type="entry name" value="BEACH_dom_sf"/>
</dbReference>
<evidence type="ECO:0000256" key="4">
    <source>
        <dbReference type="ARBA" id="ARBA00022723"/>
    </source>
</evidence>
<dbReference type="InterPro" id="IPR000409">
    <property type="entry name" value="BEACH_dom"/>
</dbReference>
<dbReference type="SUPFAM" id="SSF50978">
    <property type="entry name" value="WD40 repeat-like"/>
    <property type="match status" value="1"/>
</dbReference>
<dbReference type="Gene3D" id="2.60.120.200">
    <property type="match status" value="1"/>
</dbReference>
<dbReference type="GO" id="GO:0008270">
    <property type="term" value="F:zinc ion binding"/>
    <property type="evidence" value="ECO:0007669"/>
    <property type="project" value="UniProtKB-KW"/>
</dbReference>
<evidence type="ECO:0000256" key="2">
    <source>
        <dbReference type="ARBA" id="ARBA00022574"/>
    </source>
</evidence>
<evidence type="ECO:0000313" key="15">
    <source>
        <dbReference type="EMBL" id="KAJ6216897.1"/>
    </source>
</evidence>
<dbReference type="SUPFAM" id="SSF49899">
    <property type="entry name" value="Concanavalin A-like lectins/glucanases"/>
    <property type="match status" value="1"/>
</dbReference>
<feature type="region of interest" description="Disordered" evidence="11">
    <location>
        <begin position="3216"/>
        <end position="3257"/>
    </location>
</feature>
<accession>A0A9Q0M2T6</accession>
<evidence type="ECO:0000256" key="6">
    <source>
        <dbReference type="ARBA" id="ARBA00022771"/>
    </source>
</evidence>
<sequence length="3819" mass="434217">MDKGTSLSVAHLNKLFQEIKQNAPPIGSSQHANEAYEQKIYNLLPLFCKMFTNNDSSTAQLDIFEKFCDPTGFAQMGSRLMVTEIRRRASNKTTENASLAIVEFLEISPTVNTSSDKKGWILLSTLNILVSFNSTHLISVMTSNSLASTLVKCLYLFFDLPPCSDTPNEQSTDYLSNTERRKLLQKVFSQLLNRLCASPSALNDLTKKDDLSLLFNAITSWCPEHNAIWRKTASDVIITMAKHNNINVEYLHSKNCINLFVENIQRIVELGSTKKQDIIIMFEIFIQFLTEYVNNSLNNMVNVLLDDFSSSFGYQFFIDFAIQLEQMNDYEALAQLLTLIQQFTKVGIAVLKPRPLSVNQLFVIDNFSIPKPSTTTTIRNLKAFNILTSLWSRSKTDSLLELILETILNIYKEDDANYFVLEGQNTLSSFAERLEEKKIVVQAKYYSLLEYIIFELNYVPCKELITVGIILKNRHSIESMSLCLKFLNKILKHNCIFRDVYREVGLLDIVCSLFINYTQQMEEETRENHELILTDLVEFLINVLSGPNNANCSIFHESAASKHTFTLITQPCETFKLKALRKRAFIIVQQLILSAVGEDNLSQLLVLLHKDKDSLSSIQEAFSLKLSVLKSLLIVLSENHRIRAIFRKIGGFVSVISVIVHMENCLAEQPYQIESKRVWNLLRCVFATITTAMRFEPANSKYFAQEICSPSFTDSLRLLGCFEECLFAWRISPPKEDKVLYDELFKIPIDELPPKEQMSKSESACLLLRFLYEMAIDVLDRVATSNSDNESNAINLNSRNDQQPIVVYPCVVISMIHLIQFLPSEKLCVLILDKICLLLTLERNLQVMCDLGAITELLHDSYADIFNDERHPLNPQIQYIFERLSSQHVQAKDLRSFFRLSNPLNCIPLDELRPKNHHIDRSLALSRIKSLISMSTPKDTSSHFLLDPPFIEFDMSQEGFSCIFIPSVSPVSTATPSSGASNLLTGAIVGNSDLPVAVIGGIGTGERTFPSQSGLSFTTWIQIRNTNNHDEHNIGILTLYRANQANKEYTCCQIYISPRDRTLTISTQELPIFSNVNSKSGLDSDHNLRIAVPEIFEENWHHIVVILNRTLLKNSTIHIYIDGKLKLSQKLHYISSVVGGNFGIANANPMYINAFIGTPPQYRRHSNLIWKQGPCHLIEEPLQQSFVSYIHMLGPNYIGSFQAINYIPNHLQNQQQQQIAEDRLIFGLNSRATSIMTLSKMRRVYSKFDCKQIAKIIGLSTHENATPIYVLHNSAGHLCGPSRPLGGVLIGNIGARCFVPKQITLTFADIGGAIPLLGLIANSKNMETLYASVKATVCILRTNCELQLEMERINGYQTLSMLLKRKRKYLNSHILHLLFDLIDNLNTKLLHHMSKSIYINLDANFGHPPNFRAFKELLIDSIDVWIQSDMLKTLLEHLNETIYEASQVAPQNRDRTLNIIHLREMNLLSRLVNMSKEQMINDDKTMHHILILCYKLLNQTTRHKDILYFGQFIASLIPIKIDGQLEEKDNDEYIINLRNSLLKVILQLMTRNTVVLNSSMQEELVRVLGFDWFLLFLRESLDHETITIGLVNLMLILSNSSLYLKFRDGLQNGTWLKDADSFVQNKTSTQLLGFNISTVASNETTSDTVSTIPGVMNKDLFTLPGLQYLNWLLANHQFEAKIYLIIFQAMLGNYRHLTPQTLEQIETFKEFTIDNLMRTLLSSKDLKNFKQEEIICKDLSLTIISMINSILWSSDVNNRKYTEYPKVAISFLRYLYNNNRDYRFYCQNSFEFLNSLCKSIISKPNGDELKMTSHAGNQLVFELILTIFINIINIGPSSSLSGLNSAASALFSSQKPITVFENILNSLSSCKAAQTKFIAMFVQCIMSSQEINQCTNQQSSSSNDQHFSNVILNFSHSFANIVLMMSIVVDKLWQNCYVDDKKLILICLIKILARLNNSENNKLPGNNFKSLKSLTFQLSEITMLYRITNRCVLYLISRTIESMGDRIFIFEVLQLIYSSRQVLIVSKCNNDAEFFICLTHCLLQLIDEESISLSASKGRSTCTIKYWFNFIDNENQRQRKKLASLSFDLPNSNIITEKFTNINKFNNLVTKSAGGLVSKIVGGTTGVVGNAISTAVGTTRKEVFRTSSDISNYSTPFWTLMSKKDAFYWFILNEWLNYEYEFLIREKAIWGPAYGSKRLDKWMLDMTEGPNRMRKKLIRNEEFYQNYPYRPEFNGADSKTLKFKAPISHDSKDYFRKISSEKYFLLDKDDDNQSFELDIPELTTAQFLDNETPQPSSLISQGSTQEQIVSNRPSSTNRVLRTKSSSDYEDAEPDVPDSFDSFDISEYVEVNSEAEKQGLSGKKEEDDNEMQTILRLLEEGERITHMFRVARIQGLDSFEGLLLFGKEHFYLVDGFTLLKSREIRDIDSMHPSMYDPIIPSTSSQGSSTKANARKLCSKFAFEDIKEVHKRRYLLQPIALELFSLDGRNSLMVFPRNLRNKVYARFISVAVHITDNASDSLMGQKRSANVETGGLLSNFIGETSVTQRWVRGEISNFQYLMNLNTLAGRSYNDLMQYPVFPWIVADYNSSELDFSSARTFRDLSKPMGAQTLERLEQFKKRFSEFDSDTNMKGADDLIQGPYHYGTFYSSAMIVASYLVRMEPFTQHFLRLQGGHFDLADRMFHSIGDAWMSASMYNMADLKELIPEFFYLPEFLSNSNRFDFGAKQNGVKLDNVVLPPWAKDDPREFIRVHRAALECDYVSAHLHEWIDLIFGYKQNGPAAVEATNVFHHLFYEGNADIYNIDDPLKKNATIGFINNFGQIPKQLFKKPHPMKKVFSNATPIMSSLSPILPSVGLNSMLNYSNSGKIFIHFLDHLKPSLHPIKELKGAVGQIIQQEKTLLAVEQNKVLIPPTFNRYVAWGFADHSLRIGPYESDRALYVWESELFPPNGEILCSTVPNSRTIITAGTNSVISVWRVKSKSLVLSLVQKLYGHTEAVTCLASSTSYGIIVSGSRDKTCILWDLNRLVFIRQLGGGPNPIHSNPIAAIAINDLTGDIATCCSTMLYLWSINGNLIGSVNTLNVPSPGPVANCQNTSQILCLAFSTYNEWDPFNVILTGSSDGVVKLWYVQYVQELIKTGPEFAESCSDDSSVSEDIKNSVSLNPSKDEIVRRLSTVSIQNEDQNDSTEDSFSPEEPLNDTDWDLLAPETIEGNVQIVHSKSFSNNSETPEIQTRRETTKNNHQQQQSSSTKNNTLNVPTIRSSKSDTALVDSFVVVNDQQKRVNADSILKSDHQWVAKLTFASKLTMHTAYERKDNKEPAAITCLAISKDHRTVFVGDARGRIYSWSVNENKSLSDHWIKDDMAINCSGCSVKFSITERKHHCRNCGSVFCAKCSRFESPIVRLKIYKPLKVDRTVSEVVGSDDDVAAKPSTLKPLLTNCTEQTDIILVSCAANDNDICESSINTSCKHESTQISPVVKMRWKQLARNAFNHSVDQKVKQQTNATVEYNQNGLKSQTKTLGSNVKSFLNKNNLINLIARNAPTTERVDDWVQLSGHEDSFAMAGPGTIWKKRSGDSAEVQVYEMLMNEPISEMIPKFYRNVTYKGDNFIELEDLLYHYKDASIMDIKMGSRTFLESEVNSNKARHDLYEKMIKIDPHEPTEEEHMTQSVTKLRYMQFREDLSSTSNLGFRIEGFKVGNDLKHNKNLHMIKRKDEVQHVLSSFFANKPDACNTVVNRLRKLRKHFENSNFFQKHQVIGSSILIIYTEEKAGVWMIDFAKTLPVPDNIEINHRRSWSLGNHEDGYLFGLDNLISVLDDVAHES</sequence>
<feature type="compositionally biased region" description="Polar residues" evidence="11">
    <location>
        <begin position="3216"/>
        <end position="3229"/>
    </location>
</feature>
<evidence type="ECO:0000313" key="16">
    <source>
        <dbReference type="Proteomes" id="UP001142055"/>
    </source>
</evidence>
<dbReference type="InterPro" id="IPR038286">
    <property type="entry name" value="IPK_sf"/>
</dbReference>
<feature type="region of interest" description="Disordered" evidence="11">
    <location>
        <begin position="2287"/>
        <end position="2335"/>
    </location>
</feature>
<feature type="region of interest" description="Disordered" evidence="11">
    <location>
        <begin position="3173"/>
        <end position="3199"/>
    </location>
</feature>
<dbReference type="Pfam" id="PF03770">
    <property type="entry name" value="IPK"/>
    <property type="match status" value="1"/>
</dbReference>
<dbReference type="PROSITE" id="PS51783">
    <property type="entry name" value="PH_BEACH"/>
    <property type="match status" value="1"/>
</dbReference>
<evidence type="ECO:0000256" key="9">
    <source>
        <dbReference type="PROSITE-ProRule" id="PRU00091"/>
    </source>
</evidence>
<dbReference type="Pfam" id="PF01363">
    <property type="entry name" value="FYVE"/>
    <property type="match status" value="1"/>
</dbReference>
<evidence type="ECO:0000256" key="3">
    <source>
        <dbReference type="ARBA" id="ARBA00022679"/>
    </source>
</evidence>
<comment type="caution">
    <text evidence="15">The sequence shown here is derived from an EMBL/GenBank/DDBJ whole genome shotgun (WGS) entry which is preliminary data.</text>
</comment>
<dbReference type="Gene3D" id="3.30.470.160">
    <property type="entry name" value="Inositol polyphosphate kinase"/>
    <property type="match status" value="1"/>
</dbReference>
<feature type="domain" description="BEACH-type PH" evidence="14">
    <location>
        <begin position="2378"/>
        <end position="2506"/>
    </location>
</feature>
<feature type="compositionally biased region" description="Polar residues" evidence="11">
    <location>
        <begin position="2287"/>
        <end position="2325"/>
    </location>
</feature>
<feature type="compositionally biased region" description="Low complexity" evidence="11">
    <location>
        <begin position="3238"/>
        <end position="3252"/>
    </location>
</feature>
<feature type="domain" description="BEACH" evidence="13">
    <location>
        <begin position="2533"/>
        <end position="2833"/>
    </location>
</feature>
<keyword evidence="6 9" id="KW-0863">Zinc-finger</keyword>
<dbReference type="InterPro" id="IPR005522">
    <property type="entry name" value="IPK"/>
</dbReference>
<dbReference type="SMART" id="SM00064">
    <property type="entry name" value="FYVE"/>
    <property type="match status" value="1"/>
</dbReference>
<dbReference type="PROSITE" id="PS00678">
    <property type="entry name" value="WD_REPEATS_1"/>
    <property type="match status" value="1"/>
</dbReference>
<dbReference type="Gene3D" id="1.10.1540.10">
    <property type="entry name" value="BEACH domain"/>
    <property type="match status" value="1"/>
</dbReference>
<evidence type="ECO:0000256" key="10">
    <source>
        <dbReference type="PROSITE-ProRule" id="PRU00221"/>
    </source>
</evidence>
<dbReference type="PROSITE" id="PS50197">
    <property type="entry name" value="BEACH"/>
    <property type="match status" value="1"/>
</dbReference>
<keyword evidence="4" id="KW-0479">Metal-binding</keyword>
<evidence type="ECO:0000256" key="5">
    <source>
        <dbReference type="ARBA" id="ARBA00022737"/>
    </source>
</evidence>
<dbReference type="InterPro" id="IPR036322">
    <property type="entry name" value="WD40_repeat_dom_sf"/>
</dbReference>
<keyword evidence="5" id="KW-0677">Repeat</keyword>
<feature type="domain" description="FYVE-type" evidence="12">
    <location>
        <begin position="3359"/>
        <end position="3393"/>
    </location>
</feature>
<dbReference type="Gene3D" id="2.30.29.30">
    <property type="entry name" value="Pleckstrin-homology domain (PH domain)/Phosphotyrosine-binding domain (PTB)"/>
    <property type="match status" value="1"/>
</dbReference>
<keyword evidence="3" id="KW-0808">Transferase</keyword>
<dbReference type="InterPro" id="IPR001680">
    <property type="entry name" value="WD40_rpt"/>
</dbReference>
<dbReference type="PANTHER" id="PTHR46108">
    <property type="entry name" value="BLUE CHEESE"/>
    <property type="match status" value="1"/>
</dbReference>
<dbReference type="InterPro" id="IPR051944">
    <property type="entry name" value="BEACH_domain_protein"/>
</dbReference>
<keyword evidence="8" id="KW-0862">Zinc</keyword>
<dbReference type="PROSITE" id="PS50294">
    <property type="entry name" value="WD_REPEATS_REGION"/>
    <property type="match status" value="1"/>
</dbReference>
<dbReference type="InterPro" id="IPR015943">
    <property type="entry name" value="WD40/YVTN_repeat-like_dom_sf"/>
</dbReference>
<comment type="similarity">
    <text evidence="1">Belongs to the inositol phosphokinase (IPK) family.</text>
</comment>
<feature type="compositionally biased region" description="Acidic residues" evidence="11">
    <location>
        <begin position="3180"/>
        <end position="3199"/>
    </location>
</feature>
<dbReference type="SUPFAM" id="SSF81837">
    <property type="entry name" value="BEACH domain"/>
    <property type="match status" value="1"/>
</dbReference>
<dbReference type="SMART" id="SM00320">
    <property type="entry name" value="WD40"/>
    <property type="match status" value="5"/>
</dbReference>
<evidence type="ECO:0000256" key="7">
    <source>
        <dbReference type="ARBA" id="ARBA00022777"/>
    </source>
</evidence>
<dbReference type="InterPro" id="IPR013320">
    <property type="entry name" value="ConA-like_dom_sf"/>
</dbReference>
<dbReference type="InterPro" id="IPR017455">
    <property type="entry name" value="Znf_FYVE-rel"/>
</dbReference>
<dbReference type="CDD" id="cd01201">
    <property type="entry name" value="PH_BEACH"/>
    <property type="match status" value="1"/>
</dbReference>
<dbReference type="PROSITE" id="PS50178">
    <property type="entry name" value="ZF_FYVE"/>
    <property type="match status" value="1"/>
</dbReference>
<evidence type="ECO:0000259" key="13">
    <source>
        <dbReference type="PROSITE" id="PS50197"/>
    </source>
</evidence>
<keyword evidence="7" id="KW-0418">Kinase</keyword>
<evidence type="ECO:0000256" key="8">
    <source>
        <dbReference type="ARBA" id="ARBA00022833"/>
    </source>
</evidence>
<dbReference type="Gene3D" id="2.130.10.10">
    <property type="entry name" value="YVTN repeat-like/Quinoprotein amine dehydrogenase"/>
    <property type="match status" value="1"/>
</dbReference>
<dbReference type="Proteomes" id="UP001142055">
    <property type="component" value="Chromosome 3"/>
</dbReference>
<dbReference type="SUPFAM" id="SSF57903">
    <property type="entry name" value="FYVE/PHD zinc finger"/>
    <property type="match status" value="1"/>
</dbReference>
<dbReference type="GO" id="GO:0032958">
    <property type="term" value="P:inositol phosphate biosynthetic process"/>
    <property type="evidence" value="ECO:0007669"/>
    <property type="project" value="InterPro"/>
</dbReference>
<evidence type="ECO:0000259" key="14">
    <source>
        <dbReference type="PROSITE" id="PS51783"/>
    </source>
</evidence>
<dbReference type="InterPro" id="IPR011011">
    <property type="entry name" value="Znf_FYVE_PHD"/>
</dbReference>
<evidence type="ECO:0000256" key="1">
    <source>
        <dbReference type="ARBA" id="ARBA00007374"/>
    </source>
</evidence>
<protein>
    <submittedName>
        <fullName evidence="15">Uncharacterized protein</fullName>
    </submittedName>
</protein>
<dbReference type="InterPro" id="IPR023362">
    <property type="entry name" value="PH-BEACH_dom"/>
</dbReference>
<dbReference type="CDD" id="cd06071">
    <property type="entry name" value="Beach"/>
    <property type="match status" value="1"/>
</dbReference>
<dbReference type="FunFam" id="1.10.1540.10:FF:000002">
    <property type="entry name" value="WD repeat and FYVE domain containing 3"/>
    <property type="match status" value="1"/>
</dbReference>
<organism evidence="15 16">
    <name type="scientific">Blomia tropicalis</name>
    <name type="common">Mite</name>
    <dbReference type="NCBI Taxonomy" id="40697"/>
    <lineage>
        <taxon>Eukaryota</taxon>
        <taxon>Metazoa</taxon>
        <taxon>Ecdysozoa</taxon>
        <taxon>Arthropoda</taxon>
        <taxon>Chelicerata</taxon>
        <taxon>Arachnida</taxon>
        <taxon>Acari</taxon>
        <taxon>Acariformes</taxon>
        <taxon>Sarcoptiformes</taxon>
        <taxon>Astigmata</taxon>
        <taxon>Glycyphagoidea</taxon>
        <taxon>Echimyopodidae</taxon>
        <taxon>Blomia</taxon>
    </lineage>
</organism>
<dbReference type="Pfam" id="PF00400">
    <property type="entry name" value="WD40"/>
    <property type="match status" value="2"/>
</dbReference>
<dbReference type="EMBL" id="JAPWDV010000003">
    <property type="protein sequence ID" value="KAJ6216897.1"/>
    <property type="molecule type" value="Genomic_DNA"/>
</dbReference>
<evidence type="ECO:0000256" key="11">
    <source>
        <dbReference type="SAM" id="MobiDB-lite"/>
    </source>
</evidence>
<dbReference type="SUPFAM" id="SSF50729">
    <property type="entry name" value="PH domain-like"/>
    <property type="match status" value="1"/>
</dbReference>
<dbReference type="Pfam" id="PF02138">
    <property type="entry name" value="Beach"/>
    <property type="match status" value="1"/>
</dbReference>
<dbReference type="InterPro" id="IPR056252">
    <property type="entry name" value="Alfy-like_Arm-like"/>
</dbReference>